<evidence type="ECO:0000313" key="3">
    <source>
        <dbReference type="Proteomes" id="UP000225548"/>
    </source>
</evidence>
<dbReference type="GO" id="GO:0016301">
    <property type="term" value="F:kinase activity"/>
    <property type="evidence" value="ECO:0007669"/>
    <property type="project" value="UniProtKB-KW"/>
</dbReference>
<dbReference type="Pfam" id="PF00480">
    <property type="entry name" value="ROK"/>
    <property type="match status" value="1"/>
</dbReference>
<dbReference type="InterPro" id="IPR036390">
    <property type="entry name" value="WH_DNA-bd_sf"/>
</dbReference>
<dbReference type="SUPFAM" id="SSF53067">
    <property type="entry name" value="Actin-like ATPase domain"/>
    <property type="match status" value="1"/>
</dbReference>
<proteinExistence type="inferred from homology"/>
<dbReference type="EMBL" id="PDJG01000001">
    <property type="protein sequence ID" value="PFG33674.1"/>
    <property type="molecule type" value="Genomic_DNA"/>
</dbReference>
<dbReference type="Gene3D" id="3.30.420.40">
    <property type="match status" value="3"/>
</dbReference>
<sequence length="385" mass="39681">MGDEGVDGGWRAATAALRPSDKVLPEHARAHNRALVLKHLFHEGHTSRADLARATGLTRVTISDLVTVLLAAGLVEELGTRMEGRVGKPAILLGLRFTAFQVVTIDVGTGPDLIGGVVDLTGEFVVRRSLPIDGRTGDELVGFVTRFARLLVAAATRPVIGVGIAAPGVITATGDVTQAPSRGWFGVALGERLTEALGLPVHVVNDANATVLSEFTYGGADGAGLMVLMVREGVGAGVVLDGVQVRGHGDAAGEIGHVRVVEEGGLECHCGRTGCLETVLSASALRARLVGLDEGAGTQVRAEVGTLLGTALAPVVATLNLAEVVLSGPVDLLDGIVRETAQQTVQDRTMAAIGNDFRVRMAVRPQDDVLAGAVAAVLARQLGVS</sequence>
<reference evidence="2 3" key="1">
    <citation type="submission" date="2017-10" db="EMBL/GenBank/DDBJ databases">
        <title>Sequencing the genomes of 1000 actinobacteria strains.</title>
        <authorList>
            <person name="Klenk H.-P."/>
        </authorList>
    </citation>
    <scope>NUCLEOTIDE SEQUENCE [LARGE SCALE GENOMIC DNA]</scope>
    <source>
        <strain evidence="2 3">DSM 18966</strain>
    </source>
</reference>
<evidence type="ECO:0000313" key="2">
    <source>
        <dbReference type="EMBL" id="PFG33674.1"/>
    </source>
</evidence>
<dbReference type="Proteomes" id="UP000225548">
    <property type="component" value="Unassembled WGS sequence"/>
</dbReference>
<gene>
    <name evidence="2" type="ORF">ATL42_1560</name>
</gene>
<accession>A0A2A9E4A0</accession>
<comment type="similarity">
    <text evidence="1">Belongs to the ROK (NagC/XylR) family.</text>
</comment>
<protein>
    <submittedName>
        <fullName evidence="2">Putative NBD/HSP70 family sugar kinase</fullName>
    </submittedName>
</protein>
<dbReference type="SUPFAM" id="SSF46785">
    <property type="entry name" value="Winged helix' DNA-binding domain"/>
    <property type="match status" value="1"/>
</dbReference>
<organism evidence="2 3">
    <name type="scientific">Sanguibacter antarcticus</name>
    <dbReference type="NCBI Taxonomy" id="372484"/>
    <lineage>
        <taxon>Bacteria</taxon>
        <taxon>Bacillati</taxon>
        <taxon>Actinomycetota</taxon>
        <taxon>Actinomycetes</taxon>
        <taxon>Micrococcales</taxon>
        <taxon>Sanguibacteraceae</taxon>
        <taxon>Sanguibacter</taxon>
    </lineage>
</organism>
<dbReference type="RefSeq" id="WP_098454852.1">
    <property type="nucleotide sequence ID" value="NZ_PDJG01000001.1"/>
</dbReference>
<dbReference type="InterPro" id="IPR036388">
    <property type="entry name" value="WH-like_DNA-bd_sf"/>
</dbReference>
<dbReference type="PANTHER" id="PTHR18964:SF149">
    <property type="entry name" value="BIFUNCTIONAL UDP-N-ACETYLGLUCOSAMINE 2-EPIMERASE_N-ACETYLMANNOSAMINE KINASE"/>
    <property type="match status" value="1"/>
</dbReference>
<keyword evidence="2" id="KW-0808">Transferase</keyword>
<keyword evidence="2" id="KW-0418">Kinase</keyword>
<dbReference type="Gene3D" id="1.10.10.10">
    <property type="entry name" value="Winged helix-like DNA-binding domain superfamily/Winged helix DNA-binding domain"/>
    <property type="match status" value="1"/>
</dbReference>
<dbReference type="InterPro" id="IPR049874">
    <property type="entry name" value="ROK_cs"/>
</dbReference>
<dbReference type="PANTHER" id="PTHR18964">
    <property type="entry name" value="ROK (REPRESSOR, ORF, KINASE) FAMILY"/>
    <property type="match status" value="1"/>
</dbReference>
<dbReference type="InterPro" id="IPR000600">
    <property type="entry name" value="ROK"/>
</dbReference>
<dbReference type="PROSITE" id="PS01125">
    <property type="entry name" value="ROK"/>
    <property type="match status" value="1"/>
</dbReference>
<evidence type="ECO:0000256" key="1">
    <source>
        <dbReference type="ARBA" id="ARBA00006479"/>
    </source>
</evidence>
<dbReference type="AlphaFoldDB" id="A0A2A9E4A0"/>
<dbReference type="InterPro" id="IPR043129">
    <property type="entry name" value="ATPase_NBD"/>
</dbReference>
<comment type="caution">
    <text evidence="2">The sequence shown here is derived from an EMBL/GenBank/DDBJ whole genome shotgun (WGS) entry which is preliminary data.</text>
</comment>
<dbReference type="OrthoDB" id="9810372at2"/>
<keyword evidence="3" id="KW-1185">Reference proteome</keyword>
<name>A0A2A9E4A0_9MICO</name>